<protein>
    <submittedName>
        <fullName evidence="6">Monooxygenase</fullName>
    </submittedName>
</protein>
<name>A1RA73_PAEAT</name>
<evidence type="ECO:0000256" key="1">
    <source>
        <dbReference type="ARBA" id="ARBA00022630"/>
    </source>
</evidence>
<organism evidence="6 7">
    <name type="scientific">Paenarthrobacter aurescens (strain TC1)</name>
    <dbReference type="NCBI Taxonomy" id="290340"/>
    <lineage>
        <taxon>Bacteria</taxon>
        <taxon>Bacillati</taxon>
        <taxon>Actinomycetota</taxon>
        <taxon>Actinomycetes</taxon>
        <taxon>Micrococcales</taxon>
        <taxon>Micrococcaceae</taxon>
        <taxon>Paenarthrobacter</taxon>
    </lineage>
</organism>
<dbReference type="PANTHER" id="PTHR30011:SF16">
    <property type="entry name" value="C2H2 FINGER DOMAIN TRANSCRIPTION FACTOR (EUROFUNG)-RELATED"/>
    <property type="match status" value="1"/>
</dbReference>
<dbReference type="InterPro" id="IPR051260">
    <property type="entry name" value="Diverse_substr_monoxygenases"/>
</dbReference>
<dbReference type="STRING" id="290340.AAur_3440"/>
<dbReference type="AlphaFoldDB" id="A1RA73"/>
<dbReference type="HOGENOM" id="CLU_022256_1_1_11"/>
<sequence>MRQVNVVPAAARPLKERIMPSTPVPEFRSRVIALELDGDGAHPASWRKAHHDPQALLGGPRIRETVQAADIAGFHVATFKDTRVVDPGSTGIAGRLDAIQRAAFAAAITRSIGLVPEAGTLFTEPFHVATQLASLDYSSLGRAGWLVNADNLEEEARSVGRAPLPAGENTSEAADAVQASRRLWDSWEDDAVIRDVSTGRYIDRDKLHYADFEGERFSVKGPSIIPRPLQGQVVVFAPAELLPAVEADVALIAAETPDALAKAAQAAATAGAPRTLVELDVILDSRGQAAEDRLAELDSYEEWTGGARYVGSAEGLVELLTTLFAAADGVRLKPAVLDVDLPELANKVLPELRRTGLVVPPAPGRTLRETFGLPRPANRFAAA</sequence>
<keyword evidence="3" id="KW-0560">Oxidoreductase</keyword>
<dbReference type="KEGG" id="aau:AAur_3440"/>
<dbReference type="Gene3D" id="3.20.20.30">
    <property type="entry name" value="Luciferase-like domain"/>
    <property type="match status" value="1"/>
</dbReference>
<gene>
    <name evidence="6" type="ordered locus">AAur_3440</name>
</gene>
<keyword evidence="2" id="KW-0288">FMN</keyword>
<evidence type="ECO:0000313" key="6">
    <source>
        <dbReference type="EMBL" id="ABM08802.1"/>
    </source>
</evidence>
<dbReference type="Proteomes" id="UP000000637">
    <property type="component" value="Chromosome"/>
</dbReference>
<evidence type="ECO:0000259" key="5">
    <source>
        <dbReference type="Pfam" id="PF00296"/>
    </source>
</evidence>
<proteinExistence type="predicted"/>
<evidence type="ECO:0000256" key="3">
    <source>
        <dbReference type="ARBA" id="ARBA00023002"/>
    </source>
</evidence>
<evidence type="ECO:0000313" key="7">
    <source>
        <dbReference type="Proteomes" id="UP000000637"/>
    </source>
</evidence>
<evidence type="ECO:0000256" key="2">
    <source>
        <dbReference type="ARBA" id="ARBA00022643"/>
    </source>
</evidence>
<reference evidence="6 7" key="1">
    <citation type="journal article" date="2006" name="PLoS Genet.">
        <title>Secrets of soil survival revealed by the genome sequence of Arthrobacter aurescens TC1.</title>
        <authorList>
            <person name="Mongodin E.F."/>
            <person name="Shapir N."/>
            <person name="Daugherty S.C."/>
            <person name="DeBoy R.T."/>
            <person name="Emerson J.B."/>
            <person name="Shvartzbeyn A."/>
            <person name="Radune D."/>
            <person name="Vamathevan J."/>
            <person name="Riggs F."/>
            <person name="Grinberg V."/>
            <person name="Khouri H."/>
            <person name="Wackett L.P."/>
            <person name="Nelson K.E."/>
            <person name="Sadowsky M.J."/>
        </authorList>
    </citation>
    <scope>NUCLEOTIDE SEQUENCE [LARGE SCALE GENOMIC DNA]</scope>
    <source>
        <strain evidence="6 7">TC1</strain>
    </source>
</reference>
<keyword evidence="4 6" id="KW-0503">Monooxygenase</keyword>
<dbReference type="eggNOG" id="COG2141">
    <property type="taxonomic scope" value="Bacteria"/>
</dbReference>
<dbReference type="PANTHER" id="PTHR30011">
    <property type="entry name" value="ALKANESULFONATE MONOOXYGENASE-RELATED"/>
    <property type="match status" value="1"/>
</dbReference>
<dbReference type="Pfam" id="PF00296">
    <property type="entry name" value="Bac_luciferase"/>
    <property type="match status" value="1"/>
</dbReference>
<dbReference type="InterPro" id="IPR036661">
    <property type="entry name" value="Luciferase-like_sf"/>
</dbReference>
<keyword evidence="1" id="KW-0285">Flavoprotein</keyword>
<dbReference type="GO" id="GO:0016705">
    <property type="term" value="F:oxidoreductase activity, acting on paired donors, with incorporation or reduction of molecular oxygen"/>
    <property type="evidence" value="ECO:0007669"/>
    <property type="project" value="InterPro"/>
</dbReference>
<evidence type="ECO:0000256" key="4">
    <source>
        <dbReference type="ARBA" id="ARBA00023033"/>
    </source>
</evidence>
<feature type="domain" description="Luciferase-like" evidence="5">
    <location>
        <begin position="60"/>
        <end position="297"/>
    </location>
</feature>
<accession>A1RA73</accession>
<dbReference type="GO" id="GO:0004497">
    <property type="term" value="F:monooxygenase activity"/>
    <property type="evidence" value="ECO:0007669"/>
    <property type="project" value="UniProtKB-KW"/>
</dbReference>
<dbReference type="EMBL" id="CP000474">
    <property type="protein sequence ID" value="ABM08802.1"/>
    <property type="molecule type" value="Genomic_DNA"/>
</dbReference>
<dbReference type="InterPro" id="IPR011251">
    <property type="entry name" value="Luciferase-like_dom"/>
</dbReference>
<dbReference type="SUPFAM" id="SSF51679">
    <property type="entry name" value="Bacterial luciferase-like"/>
    <property type="match status" value="1"/>
</dbReference>
<keyword evidence="7" id="KW-1185">Reference proteome</keyword>